<dbReference type="RefSeq" id="XP_030986478.1">
    <property type="nucleotide sequence ID" value="XM_031122294.1"/>
</dbReference>
<feature type="compositionally biased region" description="Low complexity" evidence="5">
    <location>
        <begin position="168"/>
        <end position="187"/>
    </location>
</feature>
<reference evidence="7" key="3">
    <citation type="submission" date="2025-08" db="UniProtKB">
        <authorList>
            <consortium name="RefSeq"/>
        </authorList>
    </citation>
    <scope>IDENTIFICATION</scope>
    <source>
        <strain evidence="7">NI907</strain>
    </source>
</reference>
<dbReference type="GeneID" id="41957206"/>
<organism evidence="6 7">
    <name type="scientific">Pyricularia grisea</name>
    <name type="common">Crabgrass-specific blast fungus</name>
    <name type="synonym">Magnaporthe grisea</name>
    <dbReference type="NCBI Taxonomy" id="148305"/>
    <lineage>
        <taxon>Eukaryota</taxon>
        <taxon>Fungi</taxon>
        <taxon>Dikarya</taxon>
        <taxon>Ascomycota</taxon>
        <taxon>Pezizomycotina</taxon>
        <taxon>Sordariomycetes</taxon>
        <taxon>Sordariomycetidae</taxon>
        <taxon>Magnaporthales</taxon>
        <taxon>Pyriculariaceae</taxon>
        <taxon>Pyricularia</taxon>
    </lineage>
</organism>
<dbReference type="Gene3D" id="3.90.210.10">
    <property type="entry name" value="Heat-Labile Enterotoxin, subunit A"/>
    <property type="match status" value="1"/>
</dbReference>
<dbReference type="Pfam" id="PF01375">
    <property type="entry name" value="Enterotoxin_a"/>
    <property type="match status" value="1"/>
</dbReference>
<name>A0A6P8BGR0_PYRGI</name>
<dbReference type="AlphaFoldDB" id="A0A6P8BGR0"/>
<evidence type="ECO:0000313" key="6">
    <source>
        <dbReference type="Proteomes" id="UP000515153"/>
    </source>
</evidence>
<keyword evidence="6" id="KW-1185">Reference proteome</keyword>
<protein>
    <submittedName>
        <fullName evidence="7">Uncharacterized protein</fullName>
    </submittedName>
</protein>
<evidence type="ECO:0000256" key="3">
    <source>
        <dbReference type="ARBA" id="ARBA00023026"/>
    </source>
</evidence>
<dbReference type="KEGG" id="pgri:PgNI_02227"/>
<reference evidence="7" key="1">
    <citation type="journal article" date="2019" name="Mol. Biol. Evol.">
        <title>Blast fungal genomes show frequent chromosomal changes, gene gains and losses, and effector gene turnover.</title>
        <authorList>
            <person name="Gomez Luciano L.B."/>
            <person name="Jason Tsai I."/>
            <person name="Chuma I."/>
            <person name="Tosa Y."/>
            <person name="Chen Y.H."/>
            <person name="Li J.Y."/>
            <person name="Li M.Y."/>
            <person name="Jade Lu M.Y."/>
            <person name="Nakayashiki H."/>
            <person name="Li W.H."/>
        </authorList>
    </citation>
    <scope>NUCLEOTIDE SEQUENCE</scope>
    <source>
        <strain evidence="7">NI907</strain>
    </source>
</reference>
<feature type="compositionally biased region" description="Polar residues" evidence="5">
    <location>
        <begin position="201"/>
        <end position="219"/>
    </location>
</feature>
<keyword evidence="2" id="KW-0732">Signal</keyword>
<proteinExistence type="predicted"/>
<dbReference type="GO" id="GO:0090729">
    <property type="term" value="F:toxin activity"/>
    <property type="evidence" value="ECO:0007669"/>
    <property type="project" value="UniProtKB-KW"/>
</dbReference>
<keyword evidence="4" id="KW-1015">Disulfide bond</keyword>
<feature type="compositionally biased region" description="Basic residues" evidence="5">
    <location>
        <begin position="250"/>
        <end position="259"/>
    </location>
</feature>
<evidence type="ECO:0000256" key="1">
    <source>
        <dbReference type="ARBA" id="ARBA00022656"/>
    </source>
</evidence>
<evidence type="ECO:0000256" key="4">
    <source>
        <dbReference type="ARBA" id="ARBA00023157"/>
    </source>
</evidence>
<dbReference type="InterPro" id="IPR001144">
    <property type="entry name" value="Enterotoxin_A"/>
</dbReference>
<evidence type="ECO:0000313" key="7">
    <source>
        <dbReference type="RefSeq" id="XP_030986478.1"/>
    </source>
</evidence>
<accession>A0A6P8BGR0</accession>
<reference evidence="7" key="2">
    <citation type="submission" date="2019-10" db="EMBL/GenBank/DDBJ databases">
        <authorList>
            <consortium name="NCBI Genome Project"/>
        </authorList>
    </citation>
    <scope>NUCLEOTIDE SEQUENCE</scope>
    <source>
        <strain evidence="7">NI907</strain>
    </source>
</reference>
<gene>
    <name evidence="7" type="ORF">PgNI_02227</name>
</gene>
<keyword evidence="1" id="KW-0800">Toxin</keyword>
<dbReference type="SUPFAM" id="SSF56399">
    <property type="entry name" value="ADP-ribosylation"/>
    <property type="match status" value="1"/>
</dbReference>
<dbReference type="Proteomes" id="UP000515153">
    <property type="component" value="Unplaced"/>
</dbReference>
<keyword evidence="3" id="KW-0843">Virulence</keyword>
<feature type="region of interest" description="Disordered" evidence="5">
    <location>
        <begin position="159"/>
        <end position="259"/>
    </location>
</feature>
<evidence type="ECO:0000256" key="2">
    <source>
        <dbReference type="ARBA" id="ARBA00022729"/>
    </source>
</evidence>
<sequence>MTAQTPTVVEQRGGLCADADAETSITVIQHITKNLGRVAPRRDPWVSTTMELSTLVGSTHTTSTGYIYKIDTAGIETTFVDTIALYRDELKRKHPYPNEMEASAYLRIPWSSIMGWSYRGGAYTPNAGYTGTCQTTVLRKRGPGTGTNLQLGSACKARASGAGRTPNTAVPAKSAAGAAPVAPGATANKQGTAARRPAAGTSLNSVQSGRVTKATTNTHKPAAKAAQGSSAVPVTAQRAAKAAKGPTTTRSKRSVRVLG</sequence>
<evidence type="ECO:0000256" key="5">
    <source>
        <dbReference type="SAM" id="MobiDB-lite"/>
    </source>
</evidence>